<evidence type="ECO:0000313" key="1">
    <source>
        <dbReference type="EMBL" id="MDT0602462.1"/>
    </source>
</evidence>
<accession>A0ABU2ZYN9</accession>
<gene>
    <name evidence="1" type="ORF">RM573_02530</name>
</gene>
<comment type="caution">
    <text evidence="1">The sequence shown here is derived from an EMBL/GenBank/DDBJ whole genome shotgun (WGS) entry which is preliminary data.</text>
</comment>
<dbReference type="EMBL" id="JAVRIF010000001">
    <property type="protein sequence ID" value="MDT0602462.1"/>
    <property type="molecule type" value="Genomic_DNA"/>
</dbReference>
<reference evidence="1 2" key="1">
    <citation type="submission" date="2023-09" db="EMBL/GenBank/DDBJ databases">
        <authorList>
            <person name="Rey-Velasco X."/>
        </authorList>
    </citation>
    <scope>NUCLEOTIDE SEQUENCE [LARGE SCALE GENOMIC DNA]</scope>
    <source>
        <strain evidence="1 2">W431</strain>
    </source>
</reference>
<evidence type="ECO:0000313" key="2">
    <source>
        <dbReference type="Proteomes" id="UP001266357"/>
    </source>
</evidence>
<dbReference type="RefSeq" id="WP_311576744.1">
    <property type="nucleotide sequence ID" value="NZ_JAVRIF010000001.1"/>
</dbReference>
<proteinExistence type="predicted"/>
<name>A0ABU2ZYN9_9GAMM</name>
<dbReference type="Proteomes" id="UP001266357">
    <property type="component" value="Unassembled WGS sequence"/>
</dbReference>
<sequence length="100" mass="11948">MFKYWSLKKYGTKLLPYLEKRFGKRDFYSASEIRTIVYQQDFNPKYLPLGYILFLDPKAIESTFHNEFPQLNITEYKQEILGYINKKHFQGALKVLQPAS</sequence>
<protein>
    <submittedName>
        <fullName evidence="1">DUF6559 family protein</fullName>
    </submittedName>
</protein>
<keyword evidence="2" id="KW-1185">Reference proteome</keyword>
<organism evidence="1 2">
    <name type="scientific">Thalassotalea castellviae</name>
    <dbReference type="NCBI Taxonomy" id="3075612"/>
    <lineage>
        <taxon>Bacteria</taxon>
        <taxon>Pseudomonadati</taxon>
        <taxon>Pseudomonadota</taxon>
        <taxon>Gammaproteobacteria</taxon>
        <taxon>Alteromonadales</taxon>
        <taxon>Colwelliaceae</taxon>
        <taxon>Thalassotalea</taxon>
    </lineage>
</organism>